<keyword evidence="3" id="KW-1185">Reference proteome</keyword>
<dbReference type="AlphaFoldDB" id="A0A850H4T7"/>
<proteinExistence type="predicted"/>
<protein>
    <submittedName>
        <fullName evidence="2">Uncharacterized protein</fullName>
    </submittedName>
</protein>
<name>A0A850H4T7_9SPHN</name>
<accession>A0A850H4T7</accession>
<gene>
    <name evidence="2" type="ORF">HUV48_11540</name>
</gene>
<evidence type="ECO:0000313" key="3">
    <source>
        <dbReference type="Proteomes" id="UP000561438"/>
    </source>
</evidence>
<dbReference type="RefSeq" id="WP_176267946.1">
    <property type="nucleotide sequence ID" value="NZ_JABWGV010000004.1"/>
</dbReference>
<sequence>MKRAAHEPLGRPPPFGKPDTDEVTERRQQREGKDRQQKLTPDPADDGRCIMP</sequence>
<evidence type="ECO:0000313" key="2">
    <source>
        <dbReference type="EMBL" id="NVD45640.1"/>
    </source>
</evidence>
<reference evidence="2 3" key="1">
    <citation type="submission" date="2020-06" db="EMBL/GenBank/DDBJ databases">
        <title>Altererythrobacter sp. HHU K3-1.</title>
        <authorList>
            <person name="Zhang D."/>
            <person name="Xue H."/>
        </authorList>
    </citation>
    <scope>NUCLEOTIDE SEQUENCE [LARGE SCALE GENOMIC DNA]</scope>
    <source>
        <strain evidence="2 3">HHU K3-1</strain>
    </source>
</reference>
<evidence type="ECO:0000256" key="1">
    <source>
        <dbReference type="SAM" id="MobiDB-lite"/>
    </source>
</evidence>
<comment type="caution">
    <text evidence="2">The sequence shown here is derived from an EMBL/GenBank/DDBJ whole genome shotgun (WGS) entry which is preliminary data.</text>
</comment>
<feature type="region of interest" description="Disordered" evidence="1">
    <location>
        <begin position="1"/>
        <end position="52"/>
    </location>
</feature>
<dbReference type="Proteomes" id="UP000561438">
    <property type="component" value="Unassembled WGS sequence"/>
</dbReference>
<feature type="compositionally biased region" description="Basic and acidic residues" evidence="1">
    <location>
        <begin position="18"/>
        <end position="37"/>
    </location>
</feature>
<dbReference type="EMBL" id="JABWGV010000004">
    <property type="protein sequence ID" value="NVD45640.1"/>
    <property type="molecule type" value="Genomic_DNA"/>
</dbReference>
<organism evidence="2 3">
    <name type="scientific">Qipengyuania atrilutea</name>
    <dbReference type="NCBI Taxonomy" id="2744473"/>
    <lineage>
        <taxon>Bacteria</taxon>
        <taxon>Pseudomonadati</taxon>
        <taxon>Pseudomonadota</taxon>
        <taxon>Alphaproteobacteria</taxon>
        <taxon>Sphingomonadales</taxon>
        <taxon>Erythrobacteraceae</taxon>
        <taxon>Qipengyuania</taxon>
    </lineage>
</organism>